<organism evidence="2 3">
    <name type="scientific">Bradyrhizobium rifense</name>
    <dbReference type="NCBI Taxonomy" id="515499"/>
    <lineage>
        <taxon>Bacteria</taxon>
        <taxon>Pseudomonadati</taxon>
        <taxon>Pseudomonadota</taxon>
        <taxon>Alphaproteobacteria</taxon>
        <taxon>Hyphomicrobiales</taxon>
        <taxon>Nitrobacteraceae</taxon>
        <taxon>Bradyrhizobium</taxon>
    </lineage>
</organism>
<dbReference type="GO" id="GO:0016787">
    <property type="term" value="F:hydrolase activity"/>
    <property type="evidence" value="ECO:0007669"/>
    <property type="project" value="UniProtKB-KW"/>
</dbReference>
<keyword evidence="3" id="KW-1185">Reference proteome</keyword>
<dbReference type="InterPro" id="IPR050789">
    <property type="entry name" value="Diverse_Enzym_Activities"/>
</dbReference>
<dbReference type="PANTHER" id="PTHR43283:SF7">
    <property type="entry name" value="BETA-LACTAMASE-RELATED DOMAIN-CONTAINING PROTEIN"/>
    <property type="match status" value="1"/>
</dbReference>
<dbReference type="Pfam" id="PF00144">
    <property type="entry name" value="Beta-lactamase"/>
    <property type="match status" value="1"/>
</dbReference>
<dbReference type="OrthoDB" id="9814204at2"/>
<dbReference type="AlphaFoldDB" id="A0A5D3K875"/>
<dbReference type="InterPro" id="IPR001466">
    <property type="entry name" value="Beta-lactam-related"/>
</dbReference>
<name>A0A5D3K875_9BRAD</name>
<dbReference type="PANTHER" id="PTHR43283">
    <property type="entry name" value="BETA-LACTAMASE-RELATED"/>
    <property type="match status" value="1"/>
</dbReference>
<dbReference type="SUPFAM" id="SSF56601">
    <property type="entry name" value="beta-lactamase/transpeptidase-like"/>
    <property type="match status" value="1"/>
</dbReference>
<feature type="domain" description="Beta-lactamase-related" evidence="1">
    <location>
        <begin position="109"/>
        <end position="366"/>
    </location>
</feature>
<sequence length="379" mass="41240">MKALSKPAAPQNGHTENGILRLLVVGNIGGEPDMRTWVAVVAAVCAFASSPIGARIAFGAEPASGCGIPQEIHDGWAMSSPEKQGLNAALLCAMDEGISGGKLANVDDIVVIRHGVLVYERYFDYPHQLNYDATTRHNGYSMTKSVVSLLVGIAMDRGLIRDLDAPIVSYLSDDKGLRESDKDRITLRHLLTMSAGLGFEREPGVSFAYNNRETELIGAILKKVTGKPVDVLAQENIFAPLGIEDVAWYKDPVSGRPTSASGLSLRPRDWAKIGQLVLNRGAWEGRQIVPASWVDQSTAEHIKTKESQSYGYQWWVGRSLDGDRAVDWIAAKGFNSQKTVIIPALDMVVVFNAGRESKNMVAPELDLLDRYIVPAALKD</sequence>
<protein>
    <submittedName>
        <fullName evidence="2">Serine hydrolase</fullName>
    </submittedName>
</protein>
<dbReference type="EMBL" id="VSSS01000051">
    <property type="protein sequence ID" value="TYL90621.1"/>
    <property type="molecule type" value="Genomic_DNA"/>
</dbReference>
<dbReference type="Gene3D" id="3.40.710.10">
    <property type="entry name" value="DD-peptidase/beta-lactamase superfamily"/>
    <property type="match status" value="1"/>
</dbReference>
<proteinExistence type="predicted"/>
<evidence type="ECO:0000313" key="3">
    <source>
        <dbReference type="Proteomes" id="UP000324758"/>
    </source>
</evidence>
<accession>A0A5D3K875</accession>
<reference evidence="2 3" key="1">
    <citation type="submission" date="2019-08" db="EMBL/GenBank/DDBJ databases">
        <title>Bradyrhizobium hipponensis sp. nov., a rhizobium isolated from a Lupinus angustifolius root nodule in Tunisia.</title>
        <authorList>
            <person name="Off K."/>
            <person name="Rejili M."/>
            <person name="Mars M."/>
            <person name="Brachmann A."/>
            <person name="Marin M."/>
        </authorList>
    </citation>
    <scope>NUCLEOTIDE SEQUENCE [LARGE SCALE GENOMIC DNA]</scope>
    <source>
        <strain evidence="2 3">CTAW71</strain>
    </source>
</reference>
<dbReference type="InterPro" id="IPR012338">
    <property type="entry name" value="Beta-lactam/transpept-like"/>
</dbReference>
<comment type="caution">
    <text evidence="2">The sequence shown here is derived from an EMBL/GenBank/DDBJ whole genome shotgun (WGS) entry which is preliminary data.</text>
</comment>
<gene>
    <name evidence="2" type="ORF">FXB40_31475</name>
</gene>
<keyword evidence="2" id="KW-0378">Hydrolase</keyword>
<evidence type="ECO:0000313" key="2">
    <source>
        <dbReference type="EMBL" id="TYL90621.1"/>
    </source>
</evidence>
<evidence type="ECO:0000259" key="1">
    <source>
        <dbReference type="Pfam" id="PF00144"/>
    </source>
</evidence>
<dbReference type="Proteomes" id="UP000324758">
    <property type="component" value="Unassembled WGS sequence"/>
</dbReference>